<dbReference type="AlphaFoldDB" id="A0A2G5HN83"/>
<gene>
    <name evidence="1" type="ORF">CB0940_04936</name>
    <name evidence="2" type="ORF">RHO25_006856</name>
</gene>
<dbReference type="Proteomes" id="UP001302367">
    <property type="component" value="Chromosome 4"/>
</dbReference>
<sequence length="332" mass="38706">MEDLANDSYWRFDEYRYGSEEEGELDEFLRRSGYYCPKDWSRDQMLSVGRMQWTSRPEYRYVERDDLLKFAEACKTLEDPEKATDAQLRASLVEADASPKFHKWGDLVPELRGRVYDYYFSNFPDVVWPRCTQPPLARLSKLMRAEVLPPFYKSTRFELDFLFKGPAKGQTEPRVAIAHEALLFLLNLRAEDFAYLRKFRIHIDDRSRDDGREPWATLDVTMTSDKSTPVVFQSEVVGYWPLSVLECSEGRRRTHEGYARLEDCQEQLLQDIEAAISDSLGPDKLGQARCSSSRDGLSADICSRKLKLEDVTAIVQKIKNTCRDTAERIKWW</sequence>
<dbReference type="OrthoDB" id="3645423at2759"/>
<evidence type="ECO:0000313" key="3">
    <source>
        <dbReference type="Proteomes" id="UP000230605"/>
    </source>
</evidence>
<dbReference type="EMBL" id="LKMD01000105">
    <property type="protein sequence ID" value="PIA93662.1"/>
    <property type="molecule type" value="Genomic_DNA"/>
</dbReference>
<reference evidence="2 4" key="2">
    <citation type="submission" date="2023-09" db="EMBL/GenBank/DDBJ databases">
        <title>Complete-Gapless Cercospora beticola genome.</title>
        <authorList>
            <person name="Wyatt N.A."/>
            <person name="Spanner R.E."/>
            <person name="Bolton M.D."/>
        </authorList>
    </citation>
    <scope>NUCLEOTIDE SEQUENCE [LARGE SCALE GENOMIC DNA]</scope>
    <source>
        <strain evidence="2">Cb09-40</strain>
    </source>
</reference>
<reference evidence="1 3" key="1">
    <citation type="submission" date="2015-10" db="EMBL/GenBank/DDBJ databases">
        <title>The cercosporin biosynthetic gene cluster was horizontally transferred to several fungal lineages and shown to be expanded in Cercospora beticola based on microsynteny with recipient genomes.</title>
        <authorList>
            <person name="De Jonge R."/>
            <person name="Ebert M.K."/>
            <person name="Suttle J.C."/>
            <person name="Jurick Ii W.M."/>
            <person name="Secor G.A."/>
            <person name="Thomma B.P."/>
            <person name="Van De Peer Y."/>
            <person name="Bolton M.D."/>
        </authorList>
    </citation>
    <scope>NUCLEOTIDE SEQUENCE [LARGE SCALE GENOMIC DNA]</scope>
    <source>
        <strain evidence="1 3">09-40</strain>
    </source>
</reference>
<protein>
    <submittedName>
        <fullName evidence="1">Uncharacterized protein</fullName>
    </submittedName>
</protein>
<proteinExistence type="predicted"/>
<dbReference type="EMBL" id="CP134187">
    <property type="protein sequence ID" value="WPB02222.1"/>
    <property type="molecule type" value="Genomic_DNA"/>
</dbReference>
<evidence type="ECO:0000313" key="4">
    <source>
        <dbReference type="Proteomes" id="UP001302367"/>
    </source>
</evidence>
<name>A0A2G5HN83_CERBT</name>
<evidence type="ECO:0000313" key="1">
    <source>
        <dbReference type="EMBL" id="PIA93662.1"/>
    </source>
</evidence>
<keyword evidence="4" id="KW-1185">Reference proteome</keyword>
<dbReference type="Proteomes" id="UP000230605">
    <property type="component" value="Chromosome 4"/>
</dbReference>
<accession>A0A2G5HN83</accession>
<organism evidence="1 3">
    <name type="scientific">Cercospora beticola</name>
    <name type="common">Sugarbeet leaf spot fungus</name>
    <dbReference type="NCBI Taxonomy" id="122368"/>
    <lineage>
        <taxon>Eukaryota</taxon>
        <taxon>Fungi</taxon>
        <taxon>Dikarya</taxon>
        <taxon>Ascomycota</taxon>
        <taxon>Pezizomycotina</taxon>
        <taxon>Dothideomycetes</taxon>
        <taxon>Dothideomycetidae</taxon>
        <taxon>Mycosphaerellales</taxon>
        <taxon>Mycosphaerellaceae</taxon>
        <taxon>Cercospora</taxon>
    </lineage>
</organism>
<evidence type="ECO:0000313" key="2">
    <source>
        <dbReference type="EMBL" id="WPB02222.1"/>
    </source>
</evidence>